<dbReference type="GO" id="GO:0042597">
    <property type="term" value="C:periplasmic space"/>
    <property type="evidence" value="ECO:0007669"/>
    <property type="project" value="InterPro"/>
</dbReference>
<accession>A0A1I0BF46</accession>
<dbReference type="Proteomes" id="UP000199308">
    <property type="component" value="Unassembled WGS sequence"/>
</dbReference>
<keyword evidence="1 3" id="KW-0732">Signal</keyword>
<protein>
    <recommendedName>
        <fullName evidence="4">CopC domain-containing protein</fullName>
    </recommendedName>
</protein>
<keyword evidence="6" id="KW-1185">Reference proteome</keyword>
<dbReference type="GO" id="GO:0005507">
    <property type="term" value="F:copper ion binding"/>
    <property type="evidence" value="ECO:0007669"/>
    <property type="project" value="InterPro"/>
</dbReference>
<dbReference type="Gene3D" id="2.60.40.1220">
    <property type="match status" value="1"/>
</dbReference>
<gene>
    <name evidence="5" type="ORF">SAMN05660429_00934</name>
</gene>
<feature type="domain" description="CopC" evidence="4">
    <location>
        <begin position="22"/>
        <end position="114"/>
    </location>
</feature>
<feature type="chain" id="PRO_5011548798" description="CopC domain-containing protein" evidence="3">
    <location>
        <begin position="22"/>
        <end position="115"/>
    </location>
</feature>
<dbReference type="Pfam" id="PF04234">
    <property type="entry name" value="CopC"/>
    <property type="match status" value="1"/>
</dbReference>
<dbReference type="OrthoDB" id="5568545at2"/>
<keyword evidence="2" id="KW-0186">Copper</keyword>
<dbReference type="AlphaFoldDB" id="A0A1I0BF46"/>
<dbReference type="SUPFAM" id="SSF81296">
    <property type="entry name" value="E set domains"/>
    <property type="match status" value="1"/>
</dbReference>
<sequence length="115" mass="12910">MNTLIKTIMVVIMTFSVSALAHVSLKASMPTDNAMLMKSPETLSLSFTKNVKIVKLSLKNKQGEKIKFGFKPTKESNREFSWKLPKLAPANYIVEATFLGKDGHKMKESFGFMVH</sequence>
<dbReference type="RefSeq" id="WP_071815622.1">
    <property type="nucleotide sequence ID" value="NZ_AP027363.1"/>
</dbReference>
<organism evidence="5 6">
    <name type="scientific">Thalassotalea agarivorans</name>
    <name type="common">Thalassomonas agarivorans</name>
    <dbReference type="NCBI Taxonomy" id="349064"/>
    <lineage>
        <taxon>Bacteria</taxon>
        <taxon>Pseudomonadati</taxon>
        <taxon>Pseudomonadota</taxon>
        <taxon>Gammaproteobacteria</taxon>
        <taxon>Alteromonadales</taxon>
        <taxon>Colwelliaceae</taxon>
        <taxon>Thalassotalea</taxon>
    </lineage>
</organism>
<proteinExistence type="predicted"/>
<reference evidence="5 6" key="1">
    <citation type="submission" date="2016-10" db="EMBL/GenBank/DDBJ databases">
        <authorList>
            <person name="de Groot N.N."/>
        </authorList>
    </citation>
    <scope>NUCLEOTIDE SEQUENCE [LARGE SCALE GENOMIC DNA]</scope>
    <source>
        <strain evidence="5 6">DSM 19706</strain>
    </source>
</reference>
<dbReference type="InterPro" id="IPR014755">
    <property type="entry name" value="Cu-Rt/internalin_Ig-like"/>
</dbReference>
<name>A0A1I0BF46_THASX</name>
<dbReference type="EMBL" id="FOHK01000004">
    <property type="protein sequence ID" value="SET05562.1"/>
    <property type="molecule type" value="Genomic_DNA"/>
</dbReference>
<feature type="signal peptide" evidence="3">
    <location>
        <begin position="1"/>
        <end position="21"/>
    </location>
</feature>
<evidence type="ECO:0000256" key="1">
    <source>
        <dbReference type="ARBA" id="ARBA00022729"/>
    </source>
</evidence>
<dbReference type="InterPro" id="IPR007348">
    <property type="entry name" value="CopC_dom"/>
</dbReference>
<evidence type="ECO:0000256" key="2">
    <source>
        <dbReference type="ARBA" id="ARBA00023008"/>
    </source>
</evidence>
<evidence type="ECO:0000256" key="3">
    <source>
        <dbReference type="SAM" id="SignalP"/>
    </source>
</evidence>
<evidence type="ECO:0000259" key="4">
    <source>
        <dbReference type="Pfam" id="PF04234"/>
    </source>
</evidence>
<dbReference type="STRING" id="349064.SAMN05660429_00934"/>
<dbReference type="InterPro" id="IPR014756">
    <property type="entry name" value="Ig_E-set"/>
</dbReference>
<dbReference type="GO" id="GO:0046688">
    <property type="term" value="P:response to copper ion"/>
    <property type="evidence" value="ECO:0007669"/>
    <property type="project" value="InterPro"/>
</dbReference>
<evidence type="ECO:0000313" key="5">
    <source>
        <dbReference type="EMBL" id="SET05562.1"/>
    </source>
</evidence>
<evidence type="ECO:0000313" key="6">
    <source>
        <dbReference type="Proteomes" id="UP000199308"/>
    </source>
</evidence>